<organism evidence="1 2">
    <name type="scientific">Actinorugispora endophytica</name>
    <dbReference type="NCBI Taxonomy" id="1605990"/>
    <lineage>
        <taxon>Bacteria</taxon>
        <taxon>Bacillati</taxon>
        <taxon>Actinomycetota</taxon>
        <taxon>Actinomycetes</taxon>
        <taxon>Streptosporangiales</taxon>
        <taxon>Nocardiopsidaceae</taxon>
        <taxon>Actinorugispora</taxon>
    </lineage>
</organism>
<proteinExistence type="predicted"/>
<gene>
    <name evidence="1" type="ORF">EV190_101349</name>
</gene>
<dbReference type="Gene3D" id="3.30.530.20">
    <property type="match status" value="1"/>
</dbReference>
<sequence length="151" mass="16931">MARNQISRSVVIAAPAARIFDILADPRRHPDMDGSGSVRGVVRGPDRLERGSEFGMDMKLLGLPYRITNRVVEYERNRLIAWRHGGPHRWRWHLEPVDEHTTRVTETFDYSRGGAVVYKLIGAPARNARGIEATLPRLKDLAERPGGASAP</sequence>
<dbReference type="InterPro" id="IPR023393">
    <property type="entry name" value="START-like_dom_sf"/>
</dbReference>
<dbReference type="Proteomes" id="UP000295281">
    <property type="component" value="Unassembled WGS sequence"/>
</dbReference>
<protein>
    <submittedName>
        <fullName evidence="1">Ribosome-associated toxin RatA of RatAB toxin-antitoxin module</fullName>
    </submittedName>
</protein>
<dbReference type="RefSeq" id="WP_133739618.1">
    <property type="nucleotide sequence ID" value="NZ_SNYN01000001.1"/>
</dbReference>
<evidence type="ECO:0000313" key="2">
    <source>
        <dbReference type="Proteomes" id="UP000295281"/>
    </source>
</evidence>
<dbReference type="OrthoDB" id="6624781at2"/>
<dbReference type="SUPFAM" id="SSF55961">
    <property type="entry name" value="Bet v1-like"/>
    <property type="match status" value="1"/>
</dbReference>
<dbReference type="InterPro" id="IPR019587">
    <property type="entry name" value="Polyketide_cyclase/dehydratase"/>
</dbReference>
<reference evidence="1 2" key="1">
    <citation type="submission" date="2019-03" db="EMBL/GenBank/DDBJ databases">
        <title>Genomic Encyclopedia of Type Strains, Phase IV (KMG-IV): sequencing the most valuable type-strain genomes for metagenomic binning, comparative biology and taxonomic classification.</title>
        <authorList>
            <person name="Goeker M."/>
        </authorList>
    </citation>
    <scope>NUCLEOTIDE SEQUENCE [LARGE SCALE GENOMIC DNA]</scope>
    <source>
        <strain evidence="1 2">DSM 46770</strain>
    </source>
</reference>
<evidence type="ECO:0000313" key="1">
    <source>
        <dbReference type="EMBL" id="TDQ55028.1"/>
    </source>
</evidence>
<dbReference type="AlphaFoldDB" id="A0A4R6V8E7"/>
<dbReference type="CDD" id="cd07825">
    <property type="entry name" value="SRPBCC_7"/>
    <property type="match status" value="1"/>
</dbReference>
<accession>A0A4R6V8E7</accession>
<name>A0A4R6V8E7_9ACTN</name>
<dbReference type="Pfam" id="PF10604">
    <property type="entry name" value="Polyketide_cyc2"/>
    <property type="match status" value="1"/>
</dbReference>
<keyword evidence="2" id="KW-1185">Reference proteome</keyword>
<comment type="caution">
    <text evidence="1">The sequence shown here is derived from an EMBL/GenBank/DDBJ whole genome shotgun (WGS) entry which is preliminary data.</text>
</comment>
<dbReference type="EMBL" id="SNYN01000001">
    <property type="protein sequence ID" value="TDQ55028.1"/>
    <property type="molecule type" value="Genomic_DNA"/>
</dbReference>